<reference evidence="3 4" key="1">
    <citation type="journal article" date="2011" name="J. Bacteriol.">
        <title>Genome sequence of strain IMCC3088, a proteorhodopsin-containing marine bacterium belonging to the OM60/NOR5 clade.</title>
        <authorList>
            <person name="Jang Y."/>
            <person name="Oh H.M."/>
            <person name="Kang I."/>
            <person name="Lee K."/>
            <person name="Yang S.J."/>
            <person name="Cho J.C."/>
        </authorList>
    </citation>
    <scope>NUCLEOTIDE SEQUENCE [LARGE SCALE GENOMIC DNA]</scope>
    <source>
        <strain evidence="3 4">IMCC3088</strain>
    </source>
</reference>
<keyword evidence="1" id="KW-0472">Membrane</keyword>
<evidence type="ECO:0000313" key="4">
    <source>
        <dbReference type="Proteomes" id="UP000005615"/>
    </source>
</evidence>
<protein>
    <submittedName>
        <fullName evidence="3">BatA</fullName>
    </submittedName>
</protein>
<gene>
    <name evidence="3" type="ORF">IMCC3088_2860</name>
</gene>
<keyword evidence="1" id="KW-0812">Transmembrane</keyword>
<dbReference type="AlphaFoldDB" id="F3KZ14"/>
<dbReference type="InterPro" id="IPR002035">
    <property type="entry name" value="VWF_A"/>
</dbReference>
<feature type="domain" description="VWFA" evidence="2">
    <location>
        <begin position="90"/>
        <end position="279"/>
    </location>
</feature>
<comment type="caution">
    <text evidence="3">The sequence shown here is derived from an EMBL/GenBank/DDBJ whole genome shotgun (WGS) entry which is preliminary data.</text>
</comment>
<proteinExistence type="predicted"/>
<dbReference type="Gene3D" id="3.40.50.410">
    <property type="entry name" value="von Willebrand factor, type A domain"/>
    <property type="match status" value="1"/>
</dbReference>
<sequence length="323" mass="35419">MVEFSHPWWLLALVLIPVLSLLPAWSKVHDTLWFPATDRAIQNLPNIKAVRKLSAWFYAQVWLGLALLIVGLANPVYTVKEQFKGLAGRDIMLVLDTSQSMEIADIEGQSGQAMALSRLDAVKQGVMSLLDASEGNRIGLIAFGEQSFVMSDLTAYGDTVRYMVSQLETGFAGDSTRLGDGVGYAVSLLADVDSERAIVVLITDGNDTGSDLPPVEAARLAKALDVKLYVAAVGADVSTDREPIDEALLRRLAERTGGAFFRIAQVIDFDAMWQTLEGLEPKQERVSERVKRIPLGWIAWVASFLLFVFAAFWATRSQVGEGR</sequence>
<dbReference type="STRING" id="2518989.IMCC3088_2860"/>
<dbReference type="InterPro" id="IPR050768">
    <property type="entry name" value="UPF0353/GerABKA_families"/>
</dbReference>
<dbReference type="EMBL" id="AEIG01000009">
    <property type="protein sequence ID" value="EGG30692.1"/>
    <property type="molecule type" value="Genomic_DNA"/>
</dbReference>
<organism evidence="3 4">
    <name type="scientific">Aequoribacter fuscus</name>
    <dbReference type="NCBI Taxonomy" id="2518989"/>
    <lineage>
        <taxon>Bacteria</taxon>
        <taxon>Pseudomonadati</taxon>
        <taxon>Pseudomonadota</taxon>
        <taxon>Gammaproteobacteria</taxon>
        <taxon>Cellvibrionales</taxon>
        <taxon>Halieaceae</taxon>
        <taxon>Aequoribacter</taxon>
    </lineage>
</organism>
<feature type="transmembrane region" description="Helical" evidence="1">
    <location>
        <begin position="295"/>
        <end position="314"/>
    </location>
</feature>
<dbReference type="SUPFAM" id="SSF53300">
    <property type="entry name" value="vWA-like"/>
    <property type="match status" value="1"/>
</dbReference>
<dbReference type="Proteomes" id="UP000005615">
    <property type="component" value="Unassembled WGS sequence"/>
</dbReference>
<name>F3KZ14_9GAMM</name>
<evidence type="ECO:0000256" key="1">
    <source>
        <dbReference type="SAM" id="Phobius"/>
    </source>
</evidence>
<dbReference type="PANTHER" id="PTHR22550">
    <property type="entry name" value="SPORE GERMINATION PROTEIN"/>
    <property type="match status" value="1"/>
</dbReference>
<dbReference type="PROSITE" id="PS50234">
    <property type="entry name" value="VWFA"/>
    <property type="match status" value="1"/>
</dbReference>
<dbReference type="eggNOG" id="COG2304">
    <property type="taxonomic scope" value="Bacteria"/>
</dbReference>
<dbReference type="SMART" id="SM00327">
    <property type="entry name" value="VWA"/>
    <property type="match status" value="1"/>
</dbReference>
<accession>F3KZ14</accession>
<evidence type="ECO:0000259" key="2">
    <source>
        <dbReference type="PROSITE" id="PS50234"/>
    </source>
</evidence>
<feature type="transmembrane region" description="Helical" evidence="1">
    <location>
        <begin position="55"/>
        <end position="77"/>
    </location>
</feature>
<keyword evidence="1" id="KW-1133">Transmembrane helix</keyword>
<dbReference type="Pfam" id="PF00092">
    <property type="entry name" value="VWA"/>
    <property type="match status" value="1"/>
</dbReference>
<dbReference type="PANTHER" id="PTHR22550:SF18">
    <property type="entry name" value="VWFA DOMAIN-CONTAINING PROTEIN"/>
    <property type="match status" value="1"/>
</dbReference>
<dbReference type="InterPro" id="IPR036465">
    <property type="entry name" value="vWFA_dom_sf"/>
</dbReference>
<keyword evidence="4" id="KW-1185">Reference proteome</keyword>
<evidence type="ECO:0000313" key="3">
    <source>
        <dbReference type="EMBL" id="EGG30692.1"/>
    </source>
</evidence>